<keyword evidence="1" id="KW-0472">Membrane</keyword>
<evidence type="ECO:0000256" key="1">
    <source>
        <dbReference type="SAM" id="Phobius"/>
    </source>
</evidence>
<gene>
    <name evidence="3" type="primary">LOC110752421</name>
</gene>
<name>A0A6P5S262_PRUAV</name>
<feature type="transmembrane region" description="Helical" evidence="1">
    <location>
        <begin position="47"/>
        <end position="70"/>
    </location>
</feature>
<dbReference type="GeneID" id="110752421"/>
<evidence type="ECO:0000313" key="2">
    <source>
        <dbReference type="Proteomes" id="UP000515124"/>
    </source>
</evidence>
<organism evidence="2 3">
    <name type="scientific">Prunus avium</name>
    <name type="common">Cherry</name>
    <name type="synonym">Cerasus avium</name>
    <dbReference type="NCBI Taxonomy" id="42229"/>
    <lineage>
        <taxon>Eukaryota</taxon>
        <taxon>Viridiplantae</taxon>
        <taxon>Streptophyta</taxon>
        <taxon>Embryophyta</taxon>
        <taxon>Tracheophyta</taxon>
        <taxon>Spermatophyta</taxon>
        <taxon>Magnoliopsida</taxon>
        <taxon>eudicotyledons</taxon>
        <taxon>Gunneridae</taxon>
        <taxon>Pentapetalae</taxon>
        <taxon>rosids</taxon>
        <taxon>fabids</taxon>
        <taxon>Rosales</taxon>
        <taxon>Rosaceae</taxon>
        <taxon>Amygdaloideae</taxon>
        <taxon>Amygdaleae</taxon>
        <taxon>Prunus</taxon>
    </lineage>
</organism>
<keyword evidence="1" id="KW-0812">Transmembrane</keyword>
<evidence type="ECO:0000313" key="3">
    <source>
        <dbReference type="RefSeq" id="XP_021808762.1"/>
    </source>
</evidence>
<proteinExistence type="predicted"/>
<sequence length="108" mass="12207">MGSGQQAEKTLENPFQNHFCGKANELGIGFCCSIKGMFLSKQVKVSWLQVVFSVSSHVVLIISVYVHILAKKRKGGKEKDDEEEETCLLQPKKENLTILHTNLLCYFF</sequence>
<dbReference type="KEGG" id="pavi:110752421"/>
<dbReference type="Proteomes" id="UP000515124">
    <property type="component" value="Unplaced"/>
</dbReference>
<accession>A0A6P5S262</accession>
<dbReference type="RefSeq" id="XP_021808762.1">
    <property type="nucleotide sequence ID" value="XM_021953070.1"/>
</dbReference>
<reference evidence="3" key="1">
    <citation type="submission" date="2025-08" db="UniProtKB">
        <authorList>
            <consortium name="RefSeq"/>
        </authorList>
    </citation>
    <scope>IDENTIFICATION</scope>
</reference>
<keyword evidence="1" id="KW-1133">Transmembrane helix</keyword>
<dbReference type="AlphaFoldDB" id="A0A6P5S262"/>
<keyword evidence="2" id="KW-1185">Reference proteome</keyword>
<protein>
    <submittedName>
        <fullName evidence="3">Uncharacterized protein LOC110752421</fullName>
    </submittedName>
</protein>